<evidence type="ECO:0000256" key="7">
    <source>
        <dbReference type="ARBA" id="ARBA00023315"/>
    </source>
</evidence>
<gene>
    <name evidence="11" type="ORF">A4U43_C07F7650</name>
</gene>
<evidence type="ECO:0000256" key="9">
    <source>
        <dbReference type="SAM" id="Phobius"/>
    </source>
</evidence>
<sequence length="398" mass="45843">MSSFADSESKSANVNGKRMEDDEHFTSKKPRHRPLTTLRILRGILCLVIYLSTAFMMLVYWAPLTTLVVRLFSVHYSRKATSLVFGAWLSMWPFLFEKINKTTVIFSGESVPREGRVLLLANHRTEVDWMYLWNLALRKGQLGYIKYVLKRSLMKLPIFNWGFHIFEFISVERKWEVDESIMRSKLSTFRDSQDSLWLAVFPEGTDYTEEKCVRSQQFAAENGLPILKNVLLPKTRGFYACVEALRNSLDAVYDLTIAYKHRCPNFIDNAFGVDPSEVHIHVQRIPLQDVPSTENEAAAWLIERFRLKDELLSDFNSQGYFPSQLNEGDLSTVECLFKLSAIISSTCLFIYLTLFSSVWFKIYVALSSAYLSFATYFGVYPSPVLGSVKTLFFGKKNL</sequence>
<dbReference type="Pfam" id="PF16076">
    <property type="entry name" value="Acyltransf_C"/>
    <property type="match status" value="1"/>
</dbReference>
<protein>
    <recommendedName>
        <fullName evidence="5">1-acylglycerol-3-phosphate O-acyltransferase</fullName>
        <ecNumber evidence="5">2.3.1.51</ecNumber>
    </recommendedName>
</protein>
<feature type="compositionally biased region" description="Basic and acidic residues" evidence="8">
    <location>
        <begin position="17"/>
        <end position="26"/>
    </location>
</feature>
<dbReference type="UniPathway" id="UPA00557">
    <property type="reaction ID" value="UER00613"/>
</dbReference>
<dbReference type="GO" id="GO:0016024">
    <property type="term" value="P:CDP-diacylglycerol biosynthetic process"/>
    <property type="evidence" value="ECO:0007669"/>
    <property type="project" value="UniProtKB-UniPathway"/>
</dbReference>
<dbReference type="OMA" id="ESSAWLM"/>
<dbReference type="Proteomes" id="UP000243459">
    <property type="component" value="Chromosome 7"/>
</dbReference>
<reference evidence="12" key="1">
    <citation type="journal article" date="2017" name="Nat. Commun.">
        <title>The asparagus genome sheds light on the origin and evolution of a young Y chromosome.</title>
        <authorList>
            <person name="Harkess A."/>
            <person name="Zhou J."/>
            <person name="Xu C."/>
            <person name="Bowers J.E."/>
            <person name="Van der Hulst R."/>
            <person name="Ayyampalayam S."/>
            <person name="Mercati F."/>
            <person name="Riccardi P."/>
            <person name="McKain M.R."/>
            <person name="Kakrana A."/>
            <person name="Tang H."/>
            <person name="Ray J."/>
            <person name="Groenendijk J."/>
            <person name="Arikit S."/>
            <person name="Mathioni S.M."/>
            <person name="Nakano M."/>
            <person name="Shan H."/>
            <person name="Telgmann-Rauber A."/>
            <person name="Kanno A."/>
            <person name="Yue Z."/>
            <person name="Chen H."/>
            <person name="Li W."/>
            <person name="Chen Y."/>
            <person name="Xu X."/>
            <person name="Zhang Y."/>
            <person name="Luo S."/>
            <person name="Chen H."/>
            <person name="Gao J."/>
            <person name="Mao Z."/>
            <person name="Pires J.C."/>
            <person name="Luo M."/>
            <person name="Kudrna D."/>
            <person name="Wing R.A."/>
            <person name="Meyers B.C."/>
            <person name="Yi K."/>
            <person name="Kong H."/>
            <person name="Lavrijsen P."/>
            <person name="Sunseri F."/>
            <person name="Falavigna A."/>
            <person name="Ye Y."/>
            <person name="Leebens-Mack J.H."/>
            <person name="Chen G."/>
        </authorList>
    </citation>
    <scope>NUCLEOTIDE SEQUENCE [LARGE SCALE GENOMIC DNA]</scope>
    <source>
        <strain evidence="12">cv. DH0086</strain>
    </source>
</reference>
<dbReference type="EC" id="2.3.1.51" evidence="5"/>
<feature type="transmembrane region" description="Helical" evidence="9">
    <location>
        <begin position="360"/>
        <end position="379"/>
    </location>
</feature>
<evidence type="ECO:0000256" key="5">
    <source>
        <dbReference type="ARBA" id="ARBA00013211"/>
    </source>
</evidence>
<dbReference type="AlphaFoldDB" id="A0A5P1EF96"/>
<dbReference type="InterPro" id="IPR002123">
    <property type="entry name" value="Plipid/glycerol_acylTrfase"/>
</dbReference>
<dbReference type="OrthoDB" id="189226at2759"/>
<dbReference type="SUPFAM" id="SSF69593">
    <property type="entry name" value="Glycerol-3-phosphate (1)-acyltransferase"/>
    <property type="match status" value="1"/>
</dbReference>
<dbReference type="InterPro" id="IPR032098">
    <property type="entry name" value="Acyltransf_C"/>
</dbReference>
<dbReference type="PANTHER" id="PTHR10983:SF16">
    <property type="entry name" value="LYSOCARDIOLIPIN ACYLTRANSFERASE 1"/>
    <property type="match status" value="1"/>
</dbReference>
<comment type="catalytic activity">
    <reaction evidence="1">
        <text>a 1-acyl-sn-glycero-3-phosphate + an acyl-CoA = a 1,2-diacyl-sn-glycero-3-phosphate + CoA</text>
        <dbReference type="Rhea" id="RHEA:19709"/>
        <dbReference type="ChEBI" id="CHEBI:57287"/>
        <dbReference type="ChEBI" id="CHEBI:57970"/>
        <dbReference type="ChEBI" id="CHEBI:58342"/>
        <dbReference type="ChEBI" id="CHEBI:58608"/>
        <dbReference type="EC" id="2.3.1.51"/>
    </reaction>
</comment>
<feature type="domain" description="Phospholipid/glycerol acyltransferase" evidence="10">
    <location>
        <begin position="117"/>
        <end position="231"/>
    </location>
</feature>
<evidence type="ECO:0000256" key="2">
    <source>
        <dbReference type="ARBA" id="ARBA00004728"/>
    </source>
</evidence>
<evidence type="ECO:0000256" key="3">
    <source>
        <dbReference type="ARBA" id="ARBA00005189"/>
    </source>
</evidence>
<feature type="transmembrane region" description="Helical" evidence="9">
    <location>
        <begin position="40"/>
        <end position="60"/>
    </location>
</feature>
<proteinExistence type="inferred from homology"/>
<dbReference type="Pfam" id="PF01553">
    <property type="entry name" value="Acyltransferase"/>
    <property type="match status" value="1"/>
</dbReference>
<keyword evidence="9" id="KW-0812">Transmembrane</keyword>
<comment type="pathway">
    <text evidence="2">Phospholipid metabolism; CDP-diacylglycerol biosynthesis; CDP-diacylglycerol from sn-glycerol 3-phosphate: step 2/3.</text>
</comment>
<evidence type="ECO:0000259" key="10">
    <source>
        <dbReference type="SMART" id="SM00563"/>
    </source>
</evidence>
<keyword evidence="7" id="KW-0012">Acyltransferase</keyword>
<dbReference type="GO" id="GO:0012505">
    <property type="term" value="C:endomembrane system"/>
    <property type="evidence" value="ECO:0007669"/>
    <property type="project" value="TreeGrafter"/>
</dbReference>
<feature type="transmembrane region" description="Helical" evidence="9">
    <location>
        <begin position="335"/>
        <end position="354"/>
    </location>
</feature>
<comment type="similarity">
    <text evidence="4">Belongs to the 1-acyl-sn-glycerol-3-phosphate acyltransferase family.</text>
</comment>
<evidence type="ECO:0000256" key="6">
    <source>
        <dbReference type="ARBA" id="ARBA00022679"/>
    </source>
</evidence>
<keyword evidence="9" id="KW-1133">Transmembrane helix</keyword>
<comment type="pathway">
    <text evidence="3">Lipid metabolism.</text>
</comment>
<dbReference type="CDD" id="cd07990">
    <property type="entry name" value="LPLAT_LCLAT1-like"/>
    <property type="match status" value="1"/>
</dbReference>
<evidence type="ECO:0000313" key="11">
    <source>
        <dbReference type="EMBL" id="ONK62740.1"/>
    </source>
</evidence>
<keyword evidence="6" id="KW-0808">Transferase</keyword>
<evidence type="ECO:0000256" key="1">
    <source>
        <dbReference type="ARBA" id="ARBA00001141"/>
    </source>
</evidence>
<feature type="compositionally biased region" description="Polar residues" evidence="8">
    <location>
        <begin position="1"/>
        <end position="14"/>
    </location>
</feature>
<keyword evidence="12" id="KW-1185">Reference proteome</keyword>
<keyword evidence="9" id="KW-0472">Membrane</keyword>
<feature type="region of interest" description="Disordered" evidence="8">
    <location>
        <begin position="1"/>
        <end position="29"/>
    </location>
</feature>
<organism evidence="11 12">
    <name type="scientific">Asparagus officinalis</name>
    <name type="common">Garden asparagus</name>
    <dbReference type="NCBI Taxonomy" id="4686"/>
    <lineage>
        <taxon>Eukaryota</taxon>
        <taxon>Viridiplantae</taxon>
        <taxon>Streptophyta</taxon>
        <taxon>Embryophyta</taxon>
        <taxon>Tracheophyta</taxon>
        <taxon>Spermatophyta</taxon>
        <taxon>Magnoliopsida</taxon>
        <taxon>Liliopsida</taxon>
        <taxon>Asparagales</taxon>
        <taxon>Asparagaceae</taxon>
        <taxon>Asparagoideae</taxon>
        <taxon>Asparagus</taxon>
    </lineage>
</organism>
<dbReference type="Gramene" id="ONK62740">
    <property type="protein sequence ID" value="ONK62740"/>
    <property type="gene ID" value="A4U43_C07F7650"/>
</dbReference>
<evidence type="ECO:0000256" key="4">
    <source>
        <dbReference type="ARBA" id="ARBA00008655"/>
    </source>
</evidence>
<accession>A0A5P1EF96</accession>
<evidence type="ECO:0000313" key="12">
    <source>
        <dbReference type="Proteomes" id="UP000243459"/>
    </source>
</evidence>
<dbReference type="PANTHER" id="PTHR10983">
    <property type="entry name" value="1-ACYLGLYCEROL-3-PHOSPHATE ACYLTRANSFERASE-RELATED"/>
    <property type="match status" value="1"/>
</dbReference>
<dbReference type="SMART" id="SM00563">
    <property type="entry name" value="PlsC"/>
    <property type="match status" value="1"/>
</dbReference>
<name>A0A5P1EF96_ASPOF</name>
<dbReference type="GO" id="GO:0003841">
    <property type="term" value="F:1-acylglycerol-3-phosphate O-acyltransferase activity"/>
    <property type="evidence" value="ECO:0007669"/>
    <property type="project" value="UniProtKB-EC"/>
</dbReference>
<evidence type="ECO:0000256" key="8">
    <source>
        <dbReference type="SAM" id="MobiDB-lite"/>
    </source>
</evidence>
<dbReference type="EMBL" id="CM007387">
    <property type="protein sequence ID" value="ONK62740.1"/>
    <property type="molecule type" value="Genomic_DNA"/>
</dbReference>